<evidence type="ECO:0000256" key="1">
    <source>
        <dbReference type="ARBA" id="ARBA00017378"/>
    </source>
</evidence>
<dbReference type="Proteomes" id="UP000197424">
    <property type="component" value="Chromosome"/>
</dbReference>
<dbReference type="GO" id="GO:0015079">
    <property type="term" value="F:potassium ion transmembrane transporter activity"/>
    <property type="evidence" value="ECO:0007669"/>
    <property type="project" value="InterPro"/>
</dbReference>
<dbReference type="EMBL" id="CP022115">
    <property type="protein sequence ID" value="ASJ24580.1"/>
    <property type="molecule type" value="Genomic_DNA"/>
</dbReference>
<dbReference type="SUPFAM" id="SSF51735">
    <property type="entry name" value="NAD(P)-binding Rossmann-fold domains"/>
    <property type="match status" value="2"/>
</dbReference>
<protein>
    <recommendedName>
        <fullName evidence="1">Trk system potassium uptake protein TrkA</fullName>
    </recommendedName>
</protein>
<dbReference type="AlphaFoldDB" id="A0A248LIG1"/>
<feature type="domain" description="RCK N-terminal" evidence="7">
    <location>
        <begin position="2"/>
        <end position="124"/>
    </location>
</feature>
<organism evidence="9 10">
    <name type="scientific">Laribacter hongkongensis</name>
    <dbReference type="NCBI Taxonomy" id="168471"/>
    <lineage>
        <taxon>Bacteria</taxon>
        <taxon>Pseudomonadati</taxon>
        <taxon>Pseudomonadota</taxon>
        <taxon>Betaproteobacteria</taxon>
        <taxon>Neisseriales</taxon>
        <taxon>Aquaspirillaceae</taxon>
        <taxon>Laribacter</taxon>
    </lineage>
</organism>
<proteinExistence type="predicted"/>
<evidence type="ECO:0000313" key="9">
    <source>
        <dbReference type="EMBL" id="ASJ24580.1"/>
    </source>
</evidence>
<evidence type="ECO:0000259" key="8">
    <source>
        <dbReference type="PROSITE" id="PS51202"/>
    </source>
</evidence>
<dbReference type="PANTHER" id="PTHR43833">
    <property type="entry name" value="POTASSIUM CHANNEL PROTEIN 2-RELATED-RELATED"/>
    <property type="match status" value="1"/>
</dbReference>
<evidence type="ECO:0000313" key="10">
    <source>
        <dbReference type="Proteomes" id="UP000197424"/>
    </source>
</evidence>
<feature type="domain" description="RCK N-terminal" evidence="7">
    <location>
        <begin position="233"/>
        <end position="349"/>
    </location>
</feature>
<dbReference type="Pfam" id="PF02080">
    <property type="entry name" value="TrkA_C"/>
    <property type="match status" value="2"/>
</dbReference>
<evidence type="ECO:0000256" key="3">
    <source>
        <dbReference type="ARBA" id="ARBA00022538"/>
    </source>
</evidence>
<dbReference type="InterPro" id="IPR036291">
    <property type="entry name" value="NAD(P)-bd_dom_sf"/>
</dbReference>
<dbReference type="Pfam" id="PF02254">
    <property type="entry name" value="TrkA_N"/>
    <property type="match status" value="2"/>
</dbReference>
<dbReference type="NCBIfam" id="NF007030">
    <property type="entry name" value="PRK09496.1-1"/>
    <property type="match status" value="1"/>
</dbReference>
<keyword evidence="6" id="KW-0406">Ion transport</keyword>
<dbReference type="PROSITE" id="PS51202">
    <property type="entry name" value="RCK_C"/>
    <property type="match status" value="2"/>
</dbReference>
<dbReference type="PRINTS" id="PR00335">
    <property type="entry name" value="KUPTAKETRKA"/>
</dbReference>
<evidence type="ECO:0000259" key="7">
    <source>
        <dbReference type="PROSITE" id="PS51201"/>
    </source>
</evidence>
<feature type="domain" description="RCK C-terminal" evidence="8">
    <location>
        <begin position="369"/>
        <end position="454"/>
    </location>
</feature>
<keyword evidence="3" id="KW-0633">Potassium transport</keyword>
<dbReference type="PROSITE" id="PS51201">
    <property type="entry name" value="RCK_N"/>
    <property type="match status" value="2"/>
</dbReference>
<dbReference type="NCBIfam" id="NF007032">
    <property type="entry name" value="PRK09496.1-4"/>
    <property type="match status" value="1"/>
</dbReference>
<dbReference type="InterPro" id="IPR036721">
    <property type="entry name" value="RCK_C_sf"/>
</dbReference>
<reference evidence="10" key="1">
    <citation type="submission" date="2017-06" db="EMBL/GenBank/DDBJ databases">
        <title>Whole genome sequence of Laribacter hongkongensis LHGZ1.</title>
        <authorList>
            <person name="Chen D."/>
            <person name="Wu H."/>
            <person name="Chen J."/>
        </authorList>
    </citation>
    <scope>NUCLEOTIDE SEQUENCE [LARGE SCALE GENOMIC DNA]</scope>
    <source>
        <strain evidence="10">LHGZ1</strain>
    </source>
</reference>
<dbReference type="InterPro" id="IPR006036">
    <property type="entry name" value="K_uptake_TrkA"/>
</dbReference>
<accession>A0A248LIG1</accession>
<name>A0A248LIG1_9NEIS</name>
<dbReference type="PANTHER" id="PTHR43833:SF5">
    <property type="entry name" value="TRK SYSTEM POTASSIUM UPTAKE PROTEIN TRKA"/>
    <property type="match status" value="1"/>
</dbReference>
<evidence type="ECO:0000256" key="5">
    <source>
        <dbReference type="ARBA" id="ARBA00023027"/>
    </source>
</evidence>
<dbReference type="SUPFAM" id="SSF116726">
    <property type="entry name" value="TrkA C-terminal domain-like"/>
    <property type="match status" value="2"/>
</dbReference>
<keyword evidence="2" id="KW-0813">Transport</keyword>
<dbReference type="NCBIfam" id="NF007031">
    <property type="entry name" value="PRK09496.1-2"/>
    <property type="match status" value="1"/>
</dbReference>
<dbReference type="GO" id="GO:0005886">
    <property type="term" value="C:plasma membrane"/>
    <property type="evidence" value="ECO:0007669"/>
    <property type="project" value="InterPro"/>
</dbReference>
<sequence>MPVKILILGGGQVGSSVVENLCGDANDITVVDLDADLLKALQDRYDIQTIAGNAAHPSVLEAAGADDTDMLLALTRDDETNLIACKLAGTLFNIPTKIARVRAADYVEYKNGSVLEQFTVDTSICPEQIVTDNLYDLFSFPGALQVLEFAGGRVRLVVVNAHEGGQLVGKPLRQISDDLPESECRICAIYRRDRLVIPDGSTVIEPDDEVFFVADTEHIRDILQELRASERPIRRAMIAGGGNIGYRLARKLETGYEVKIIEKRRARCEWLTGHLDHALVLAGEATDEDLLDSENIDQMDVFCALTNDDEDNIMSALLAKRLGARRVIALVNRGSYVDLLQGNRIDVVVSPNLSTIGSILAYIRRGDVEAVHPLRRGAAEAMEAIVHGDRKTSRLVGRMIDEVALPEGCYISALVRQGSVLMAHHDVIIESGDHLIVFVSRRRQIHEIEKLFEVRLGFF</sequence>
<dbReference type="Gene3D" id="3.30.70.1450">
    <property type="entry name" value="Regulator of K+ conductance, C-terminal domain"/>
    <property type="match status" value="2"/>
</dbReference>
<keyword evidence="4" id="KW-0630">Potassium</keyword>
<dbReference type="FunFam" id="3.40.50.720:FF:000042">
    <property type="entry name" value="Trk system potassium transporter TrkA"/>
    <property type="match status" value="1"/>
</dbReference>
<dbReference type="InterPro" id="IPR050721">
    <property type="entry name" value="Trk_Ktr_HKT_K-transport"/>
</dbReference>
<dbReference type="Gene3D" id="3.40.50.720">
    <property type="entry name" value="NAD(P)-binding Rossmann-like Domain"/>
    <property type="match status" value="2"/>
</dbReference>
<feature type="domain" description="RCK C-terminal" evidence="8">
    <location>
        <begin position="144"/>
        <end position="228"/>
    </location>
</feature>
<dbReference type="OMA" id="IACQVAY"/>
<dbReference type="InterPro" id="IPR003148">
    <property type="entry name" value="RCK_N"/>
</dbReference>
<evidence type="ECO:0000256" key="4">
    <source>
        <dbReference type="ARBA" id="ARBA00022958"/>
    </source>
</evidence>
<dbReference type="NCBIfam" id="NF007039">
    <property type="entry name" value="PRK09496.3-2"/>
    <property type="match status" value="1"/>
</dbReference>
<gene>
    <name evidence="9" type="primary">trkA</name>
    <name evidence="9" type="ORF">LHGZ1_1749</name>
</gene>
<evidence type="ECO:0000256" key="6">
    <source>
        <dbReference type="ARBA" id="ARBA00023065"/>
    </source>
</evidence>
<keyword evidence="5" id="KW-0520">NAD</keyword>
<evidence type="ECO:0000256" key="2">
    <source>
        <dbReference type="ARBA" id="ARBA00022448"/>
    </source>
</evidence>
<dbReference type="InterPro" id="IPR006037">
    <property type="entry name" value="RCK_C"/>
</dbReference>